<feature type="transmembrane region" description="Helical" evidence="1">
    <location>
        <begin position="12"/>
        <end position="33"/>
    </location>
</feature>
<keyword evidence="1" id="KW-1133">Transmembrane helix</keyword>
<evidence type="ECO:0000256" key="1">
    <source>
        <dbReference type="SAM" id="Phobius"/>
    </source>
</evidence>
<reference evidence="2 3" key="1">
    <citation type="submission" date="2019-02" db="EMBL/GenBank/DDBJ databases">
        <title>Deep-cultivation of Planctomycetes and their phenomic and genomic characterization uncovers novel biology.</title>
        <authorList>
            <person name="Wiegand S."/>
            <person name="Jogler M."/>
            <person name="Boedeker C."/>
            <person name="Pinto D."/>
            <person name="Vollmers J."/>
            <person name="Rivas-Marin E."/>
            <person name="Kohn T."/>
            <person name="Peeters S.H."/>
            <person name="Heuer A."/>
            <person name="Rast P."/>
            <person name="Oberbeckmann S."/>
            <person name="Bunk B."/>
            <person name="Jeske O."/>
            <person name="Meyerdierks A."/>
            <person name="Storesund J.E."/>
            <person name="Kallscheuer N."/>
            <person name="Luecker S."/>
            <person name="Lage O.M."/>
            <person name="Pohl T."/>
            <person name="Merkel B.J."/>
            <person name="Hornburger P."/>
            <person name="Mueller R.-W."/>
            <person name="Bruemmer F."/>
            <person name="Labrenz M."/>
            <person name="Spormann A.M."/>
            <person name="Op Den Camp H."/>
            <person name="Overmann J."/>
            <person name="Amann R."/>
            <person name="Jetten M.S.M."/>
            <person name="Mascher T."/>
            <person name="Medema M.H."/>
            <person name="Devos D.P."/>
            <person name="Kaster A.-K."/>
            <person name="Ovreas L."/>
            <person name="Rohde M."/>
            <person name="Galperin M.Y."/>
            <person name="Jogler C."/>
        </authorList>
    </citation>
    <scope>NUCLEOTIDE SEQUENCE [LARGE SCALE GENOMIC DNA]</scope>
    <source>
        <strain evidence="2 3">CA54</strain>
    </source>
</reference>
<keyword evidence="3" id="KW-1185">Reference proteome</keyword>
<feature type="transmembrane region" description="Helical" evidence="1">
    <location>
        <begin position="39"/>
        <end position="59"/>
    </location>
</feature>
<evidence type="ECO:0000313" key="3">
    <source>
        <dbReference type="Proteomes" id="UP000320735"/>
    </source>
</evidence>
<dbReference type="AlphaFoldDB" id="A0A5C6BKQ9"/>
<dbReference type="RefSeq" id="WP_146369462.1">
    <property type="nucleotide sequence ID" value="NZ_SJPP01000001.1"/>
</dbReference>
<feature type="transmembrane region" description="Helical" evidence="1">
    <location>
        <begin position="71"/>
        <end position="88"/>
    </location>
</feature>
<sequence length="130" mass="14017">MRTILQFTYDVIAGAAAHFILMLAGVIVAMICFGKPDEGVTGLIMCVIVPFTCAGMYIAHRGVHFPRTVSMVSGAVALLVPPIVIAAYWDWNWTQIGPDYLVTIVGLPFSVVGAHYIKQTAVAATHQPDK</sequence>
<comment type="caution">
    <text evidence="2">The sequence shown here is derived from an EMBL/GenBank/DDBJ whole genome shotgun (WGS) entry which is preliminary data.</text>
</comment>
<feature type="transmembrane region" description="Helical" evidence="1">
    <location>
        <begin position="100"/>
        <end position="117"/>
    </location>
</feature>
<dbReference type="Proteomes" id="UP000320735">
    <property type="component" value="Unassembled WGS sequence"/>
</dbReference>
<keyword evidence="1" id="KW-0812">Transmembrane</keyword>
<dbReference type="OrthoDB" id="286726at2"/>
<evidence type="ECO:0000313" key="2">
    <source>
        <dbReference type="EMBL" id="TWU11926.1"/>
    </source>
</evidence>
<organism evidence="2 3">
    <name type="scientific">Symmachiella macrocystis</name>
    <dbReference type="NCBI Taxonomy" id="2527985"/>
    <lineage>
        <taxon>Bacteria</taxon>
        <taxon>Pseudomonadati</taxon>
        <taxon>Planctomycetota</taxon>
        <taxon>Planctomycetia</taxon>
        <taxon>Planctomycetales</taxon>
        <taxon>Planctomycetaceae</taxon>
        <taxon>Symmachiella</taxon>
    </lineage>
</organism>
<keyword evidence="1" id="KW-0472">Membrane</keyword>
<gene>
    <name evidence="2" type="ORF">CA54_07380</name>
</gene>
<protein>
    <submittedName>
        <fullName evidence="2">Uncharacterized protein</fullName>
    </submittedName>
</protein>
<name>A0A5C6BKQ9_9PLAN</name>
<accession>A0A5C6BKQ9</accession>
<dbReference type="EMBL" id="SJPP01000001">
    <property type="protein sequence ID" value="TWU11926.1"/>
    <property type="molecule type" value="Genomic_DNA"/>
</dbReference>
<proteinExistence type="predicted"/>